<organism evidence="9 10">
    <name type="scientific">Diacronema lutheri</name>
    <name type="common">Unicellular marine alga</name>
    <name type="synonym">Monochrysis lutheri</name>
    <dbReference type="NCBI Taxonomy" id="2081491"/>
    <lineage>
        <taxon>Eukaryota</taxon>
        <taxon>Haptista</taxon>
        <taxon>Haptophyta</taxon>
        <taxon>Pavlovophyceae</taxon>
        <taxon>Pavlovales</taxon>
        <taxon>Pavlovaceae</taxon>
        <taxon>Diacronema</taxon>
    </lineage>
</organism>
<feature type="transmembrane region" description="Helical" evidence="6">
    <location>
        <begin position="77"/>
        <end position="98"/>
    </location>
</feature>
<keyword evidence="4" id="KW-0443">Lipid metabolism</keyword>
<dbReference type="OMA" id="YCVASTH"/>
<evidence type="ECO:0000256" key="1">
    <source>
        <dbReference type="ARBA" id="ARBA00005189"/>
    </source>
</evidence>
<feature type="signal peptide" evidence="7">
    <location>
        <begin position="1"/>
        <end position="18"/>
    </location>
</feature>
<dbReference type="OrthoDB" id="417078at2759"/>
<proteinExistence type="predicted"/>
<dbReference type="Pfam" id="PF01553">
    <property type="entry name" value="Acyltransferase"/>
    <property type="match status" value="1"/>
</dbReference>
<keyword evidence="7" id="KW-0732">Signal</keyword>
<dbReference type="SMART" id="SM00563">
    <property type="entry name" value="PlsC"/>
    <property type="match status" value="1"/>
</dbReference>
<feature type="domain" description="Phospholipid/glycerol acyltransferase" evidence="8">
    <location>
        <begin position="143"/>
        <end position="256"/>
    </location>
</feature>
<evidence type="ECO:0000256" key="3">
    <source>
        <dbReference type="ARBA" id="ARBA00022679"/>
    </source>
</evidence>
<protein>
    <recommendedName>
        <fullName evidence="8">Phospholipid/glycerol acyltransferase domain-containing protein</fullName>
    </recommendedName>
</protein>
<evidence type="ECO:0000256" key="7">
    <source>
        <dbReference type="SAM" id="SignalP"/>
    </source>
</evidence>
<keyword evidence="6" id="KW-0472">Membrane</keyword>
<accession>A0A8J5XH65</accession>
<dbReference type="PANTHER" id="PTHR10434">
    <property type="entry name" value="1-ACYL-SN-GLYCEROL-3-PHOSPHATE ACYLTRANSFERASE"/>
    <property type="match status" value="1"/>
</dbReference>
<dbReference type="Proteomes" id="UP000751190">
    <property type="component" value="Unassembled WGS sequence"/>
</dbReference>
<comment type="pathway">
    <text evidence="1">Lipid metabolism.</text>
</comment>
<sequence>MRGLALLLGAAIVARASGAAVVARASGAAVVPRACGLRRTLAPALVSRVALSAAAAAPSPRPARGIERIGSSKLNAFGLLFGLNAFLFGAVLLLPMWLASLVDARRILVSRIGNFWGRTVLRCTGIQATVVGAHLLPPASEAIMYVANHCSYLDVPVTGLLRRPLKYISKSEVKKLPVIGAKLALARDLCVTRGDRRSEARVFIDAVKLLKSGESILAFPEGTTTPNGALLPFKRGPFKMALSSGVRVVPLTIVGTYAAWPKGCVGPTRNVPLSIRVHEPLSVEGRSEDELCEAARAAVQRGLC</sequence>
<keyword evidence="5" id="KW-0012">Acyltransferase</keyword>
<dbReference type="PANTHER" id="PTHR10434:SF64">
    <property type="entry name" value="1-ACYL-SN-GLYCEROL-3-PHOSPHATE ACYLTRANSFERASE-RELATED"/>
    <property type="match status" value="1"/>
</dbReference>
<comment type="caution">
    <text evidence="9">The sequence shown here is derived from an EMBL/GenBank/DDBJ whole genome shotgun (WGS) entry which is preliminary data.</text>
</comment>
<evidence type="ECO:0000313" key="9">
    <source>
        <dbReference type="EMBL" id="KAG8463902.1"/>
    </source>
</evidence>
<evidence type="ECO:0000313" key="10">
    <source>
        <dbReference type="Proteomes" id="UP000751190"/>
    </source>
</evidence>
<evidence type="ECO:0000256" key="5">
    <source>
        <dbReference type="ARBA" id="ARBA00023315"/>
    </source>
</evidence>
<dbReference type="AlphaFoldDB" id="A0A8J5XH65"/>
<dbReference type="EMBL" id="JAGTXO010000014">
    <property type="protein sequence ID" value="KAG8463902.1"/>
    <property type="molecule type" value="Genomic_DNA"/>
</dbReference>
<dbReference type="CDD" id="cd07989">
    <property type="entry name" value="LPLAT_AGPAT-like"/>
    <property type="match status" value="1"/>
</dbReference>
<evidence type="ECO:0000256" key="6">
    <source>
        <dbReference type="SAM" id="Phobius"/>
    </source>
</evidence>
<evidence type="ECO:0000256" key="2">
    <source>
        <dbReference type="ARBA" id="ARBA00022516"/>
    </source>
</evidence>
<reference evidence="9" key="1">
    <citation type="submission" date="2021-05" db="EMBL/GenBank/DDBJ databases">
        <title>The genome of the haptophyte Pavlova lutheri (Diacronema luteri, Pavlovales) - a model for lipid biosynthesis in eukaryotic algae.</title>
        <authorList>
            <person name="Hulatt C.J."/>
            <person name="Posewitz M.C."/>
        </authorList>
    </citation>
    <scope>NUCLEOTIDE SEQUENCE</scope>
    <source>
        <strain evidence="9">NIVA-4/92</strain>
    </source>
</reference>
<keyword evidence="2" id="KW-0444">Lipid biosynthesis</keyword>
<keyword evidence="10" id="KW-1185">Reference proteome</keyword>
<name>A0A8J5XH65_DIALT</name>
<dbReference type="SUPFAM" id="SSF69593">
    <property type="entry name" value="Glycerol-3-phosphate (1)-acyltransferase"/>
    <property type="match status" value="1"/>
</dbReference>
<evidence type="ECO:0000256" key="4">
    <source>
        <dbReference type="ARBA" id="ARBA00023098"/>
    </source>
</evidence>
<keyword evidence="6" id="KW-0812">Transmembrane</keyword>
<dbReference type="GO" id="GO:0003841">
    <property type="term" value="F:1-acylglycerol-3-phosphate O-acyltransferase activity"/>
    <property type="evidence" value="ECO:0007669"/>
    <property type="project" value="TreeGrafter"/>
</dbReference>
<feature type="chain" id="PRO_5035312110" description="Phospholipid/glycerol acyltransferase domain-containing protein" evidence="7">
    <location>
        <begin position="19"/>
        <end position="304"/>
    </location>
</feature>
<evidence type="ECO:0000259" key="8">
    <source>
        <dbReference type="SMART" id="SM00563"/>
    </source>
</evidence>
<keyword evidence="3" id="KW-0808">Transferase</keyword>
<dbReference type="InterPro" id="IPR002123">
    <property type="entry name" value="Plipid/glycerol_acylTrfase"/>
</dbReference>
<dbReference type="GO" id="GO:0006654">
    <property type="term" value="P:phosphatidic acid biosynthetic process"/>
    <property type="evidence" value="ECO:0007669"/>
    <property type="project" value="TreeGrafter"/>
</dbReference>
<keyword evidence="6" id="KW-1133">Transmembrane helix</keyword>
<gene>
    <name evidence="9" type="ORF">KFE25_000070</name>
</gene>